<evidence type="ECO:0000313" key="2">
    <source>
        <dbReference type="EMBL" id="CAI9175112.1"/>
    </source>
</evidence>
<protein>
    <submittedName>
        <fullName evidence="2">Uncharacterized protein</fullName>
    </submittedName>
</protein>
<feature type="region of interest" description="Disordered" evidence="1">
    <location>
        <begin position="67"/>
        <end position="90"/>
    </location>
</feature>
<organism evidence="2 3">
    <name type="scientific">Rangifer tarandus platyrhynchus</name>
    <name type="common">Svalbard reindeer</name>
    <dbReference type="NCBI Taxonomy" id="3082113"/>
    <lineage>
        <taxon>Eukaryota</taxon>
        <taxon>Metazoa</taxon>
        <taxon>Chordata</taxon>
        <taxon>Craniata</taxon>
        <taxon>Vertebrata</taxon>
        <taxon>Euteleostomi</taxon>
        <taxon>Mammalia</taxon>
        <taxon>Eutheria</taxon>
        <taxon>Laurasiatheria</taxon>
        <taxon>Artiodactyla</taxon>
        <taxon>Ruminantia</taxon>
        <taxon>Pecora</taxon>
        <taxon>Cervidae</taxon>
        <taxon>Odocoileinae</taxon>
        <taxon>Rangifer</taxon>
    </lineage>
</organism>
<sequence length="90" mass="9494">MLAAPGGAPRYPPEAPSFGREDRRHLQPLSGGEAACRVQSSLEPREGPSPAVCDFLSGEKEHAGLALKDAPGHTHGPGFRPRQCDLEPVA</sequence>
<reference evidence="2" key="1">
    <citation type="submission" date="2023-04" db="EMBL/GenBank/DDBJ databases">
        <authorList>
            <consortium name="ELIXIR-Norway"/>
        </authorList>
    </citation>
    <scope>NUCLEOTIDE SEQUENCE [LARGE SCALE GENOMIC DNA]</scope>
</reference>
<evidence type="ECO:0000313" key="3">
    <source>
        <dbReference type="Proteomes" id="UP001176941"/>
    </source>
</evidence>
<name>A0ABN8ZMF0_RANTA</name>
<dbReference type="EMBL" id="OX459940">
    <property type="protein sequence ID" value="CAI9175112.1"/>
    <property type="molecule type" value="Genomic_DNA"/>
</dbReference>
<keyword evidence="3" id="KW-1185">Reference proteome</keyword>
<gene>
    <name evidence="2" type="ORF">MRATA1EN1_LOCUS24074</name>
</gene>
<dbReference type="Proteomes" id="UP001176941">
    <property type="component" value="Chromosome 4"/>
</dbReference>
<accession>A0ABN8ZMF0</accession>
<evidence type="ECO:0000256" key="1">
    <source>
        <dbReference type="SAM" id="MobiDB-lite"/>
    </source>
</evidence>
<proteinExistence type="predicted"/>
<feature type="region of interest" description="Disordered" evidence="1">
    <location>
        <begin position="1"/>
        <end position="55"/>
    </location>
</feature>